<keyword evidence="7" id="KW-0274">FAD</keyword>
<dbReference type="OrthoDB" id="9806724at2"/>
<comment type="similarity">
    <text evidence="3">Belongs to the FAD-dependent oxidoreductase 2 family. NadB subfamily.</text>
</comment>
<dbReference type="AlphaFoldDB" id="A0A139SU34"/>
<dbReference type="GO" id="GO:0009435">
    <property type="term" value="P:NAD+ biosynthetic process"/>
    <property type="evidence" value="ECO:0007669"/>
    <property type="project" value="UniProtKB-UniPathway"/>
</dbReference>
<dbReference type="InterPro" id="IPR027477">
    <property type="entry name" value="Succ_DH/fumarate_Rdtase_cat_sf"/>
</dbReference>
<comment type="caution">
    <text evidence="12">The sequence shown here is derived from an EMBL/GenBank/DDBJ whole genome shotgun (WGS) entry which is preliminary data.</text>
</comment>
<dbReference type="InterPro" id="IPR037099">
    <property type="entry name" value="Fum_R/Succ_DH_flav-like_C_sf"/>
</dbReference>
<keyword evidence="5" id="KW-0285">Flavoprotein</keyword>
<protein>
    <recommendedName>
        <fullName evidence="4">L-aspartate oxidase</fullName>
        <ecNumber evidence="4">1.4.3.16</ecNumber>
    </recommendedName>
</protein>
<dbReference type="InterPro" id="IPR005288">
    <property type="entry name" value="NadB"/>
</dbReference>
<evidence type="ECO:0000256" key="8">
    <source>
        <dbReference type="ARBA" id="ARBA00023002"/>
    </source>
</evidence>
<evidence type="ECO:0000256" key="5">
    <source>
        <dbReference type="ARBA" id="ARBA00022630"/>
    </source>
</evidence>
<dbReference type="InterPro" id="IPR015939">
    <property type="entry name" value="Fum_Rdtase/Succ_DH_flav-like_C"/>
</dbReference>
<dbReference type="EC" id="1.4.3.16" evidence="4"/>
<dbReference type="UniPathway" id="UPA00253">
    <property type="reaction ID" value="UER00326"/>
</dbReference>
<evidence type="ECO:0000256" key="2">
    <source>
        <dbReference type="ARBA" id="ARBA00004950"/>
    </source>
</evidence>
<proteinExistence type="inferred from homology"/>
<evidence type="ECO:0000259" key="10">
    <source>
        <dbReference type="Pfam" id="PF00890"/>
    </source>
</evidence>
<dbReference type="SUPFAM" id="SSF46977">
    <property type="entry name" value="Succinate dehydrogenase/fumarate reductase flavoprotein C-terminal domain"/>
    <property type="match status" value="1"/>
</dbReference>
<dbReference type="Pfam" id="PF00890">
    <property type="entry name" value="FAD_binding_2"/>
    <property type="match status" value="1"/>
</dbReference>
<feature type="domain" description="Fumarate reductase/succinate dehydrogenase flavoprotein-like C-terminal" evidence="11">
    <location>
        <begin position="444"/>
        <end position="516"/>
    </location>
</feature>
<dbReference type="InterPro" id="IPR036188">
    <property type="entry name" value="FAD/NAD-bd_sf"/>
</dbReference>
<dbReference type="PANTHER" id="PTHR42716:SF2">
    <property type="entry name" value="L-ASPARTATE OXIDASE, CHLOROPLASTIC"/>
    <property type="match status" value="1"/>
</dbReference>
<feature type="domain" description="FAD-dependent oxidoreductase 2 FAD-binding" evidence="10">
    <location>
        <begin position="7"/>
        <end position="391"/>
    </location>
</feature>
<evidence type="ECO:0000313" key="13">
    <source>
        <dbReference type="Proteomes" id="UP000070058"/>
    </source>
</evidence>
<dbReference type="GO" id="GO:0008734">
    <property type="term" value="F:L-aspartate oxidase activity"/>
    <property type="evidence" value="ECO:0007669"/>
    <property type="project" value="UniProtKB-EC"/>
</dbReference>
<dbReference type="Pfam" id="PF02910">
    <property type="entry name" value="Succ_DH_flav_C"/>
    <property type="match status" value="1"/>
</dbReference>
<keyword evidence="8" id="KW-0560">Oxidoreductase</keyword>
<evidence type="ECO:0000256" key="4">
    <source>
        <dbReference type="ARBA" id="ARBA00012173"/>
    </source>
</evidence>
<comment type="pathway">
    <text evidence="2">Cofactor biosynthesis; NAD(+) biosynthesis; iminoaspartate from L-aspartate (oxidase route): step 1/1.</text>
</comment>
<comment type="cofactor">
    <cofactor evidence="1">
        <name>FAD</name>
        <dbReference type="ChEBI" id="CHEBI:57692"/>
    </cofactor>
</comment>
<accession>A0A139SU34</accession>
<keyword evidence="6" id="KW-0662">Pyridine nucleotide biosynthesis</keyword>
<evidence type="ECO:0000256" key="9">
    <source>
        <dbReference type="ARBA" id="ARBA00048305"/>
    </source>
</evidence>
<dbReference type="InterPro" id="IPR003953">
    <property type="entry name" value="FAD-dep_OxRdtase_2_FAD-bd"/>
</dbReference>
<organism evidence="12 13">
    <name type="scientific">Cephaloticoccus primus</name>
    <dbReference type="NCBI Taxonomy" id="1548207"/>
    <lineage>
        <taxon>Bacteria</taxon>
        <taxon>Pseudomonadati</taxon>
        <taxon>Verrucomicrobiota</taxon>
        <taxon>Opitutia</taxon>
        <taxon>Opitutales</taxon>
        <taxon>Opitutaceae</taxon>
        <taxon>Cephaloticoccus</taxon>
    </lineage>
</organism>
<dbReference type="RefSeq" id="WP_068628247.1">
    <property type="nucleotide sequence ID" value="NZ_LSZQ01000009.1"/>
</dbReference>
<dbReference type="SUPFAM" id="SSF51905">
    <property type="entry name" value="FAD/NAD(P)-binding domain"/>
    <property type="match status" value="1"/>
</dbReference>
<dbReference type="Proteomes" id="UP000070058">
    <property type="component" value="Unassembled WGS sequence"/>
</dbReference>
<dbReference type="STRING" id="1548207.AXK11_01270"/>
<reference evidence="13" key="1">
    <citation type="submission" date="2016-02" db="EMBL/GenBank/DDBJ databases">
        <authorList>
            <person name="Sanders J.G."/>
            <person name="Lin J.Y."/>
            <person name="Wertz J.T."/>
            <person name="Russell J.A."/>
            <person name="Moreau C.S."/>
            <person name="Powell S."/>
        </authorList>
    </citation>
    <scope>NUCLEOTIDE SEQUENCE [LARGE SCALE GENOMIC DNA]</scope>
    <source>
        <strain evidence="13">CAG34</strain>
    </source>
</reference>
<evidence type="ECO:0000313" key="12">
    <source>
        <dbReference type="EMBL" id="KXU38097.1"/>
    </source>
</evidence>
<dbReference type="Gene3D" id="1.20.58.100">
    <property type="entry name" value="Fumarate reductase/succinate dehydrogenase flavoprotein-like, C-terminal domain"/>
    <property type="match status" value="1"/>
</dbReference>
<dbReference type="FunFam" id="3.90.700.10:FF:000002">
    <property type="entry name" value="L-aspartate oxidase"/>
    <property type="match status" value="1"/>
</dbReference>
<dbReference type="EMBL" id="LSZQ01000009">
    <property type="protein sequence ID" value="KXU38097.1"/>
    <property type="molecule type" value="Genomic_DNA"/>
</dbReference>
<comment type="catalytic activity">
    <reaction evidence="9">
        <text>L-aspartate + O2 = iminosuccinate + H2O2</text>
        <dbReference type="Rhea" id="RHEA:25876"/>
        <dbReference type="ChEBI" id="CHEBI:15379"/>
        <dbReference type="ChEBI" id="CHEBI:16240"/>
        <dbReference type="ChEBI" id="CHEBI:29991"/>
        <dbReference type="ChEBI" id="CHEBI:77875"/>
        <dbReference type="EC" id="1.4.3.16"/>
    </reaction>
    <physiologicalReaction direction="left-to-right" evidence="9">
        <dbReference type="Rhea" id="RHEA:25877"/>
    </physiologicalReaction>
</comment>
<evidence type="ECO:0000256" key="7">
    <source>
        <dbReference type="ARBA" id="ARBA00022827"/>
    </source>
</evidence>
<sequence length="532" mass="57668">MQIIRTDCLVIGAGLAGSAYALHAARAGLRVELLCLDAPLAANSDWAQGGIIYENSATPERLASDIITASDGTANPAAVEHLVREGPAALKALLLDELDVAFDRDAQGDLEFTREGGHSTRRIIHAKDTTGHAILGKVAARVERTPEITRRSGWVSIDLLTLSHNSRRPADRYAPLTCFGAYVLDVASGEVHAIIAKKTVLATGGLGQIFRHSTNQPGSVGHGIAMAYRVGARLIDLEYVQFHPTVFFKKNAPRFLITEAIRGEGAVLINARKQRFMEAAHPLGELAPRDIVSRAIHEELAASGEPCVYLDLSALAPEFIRDRFPAILARCAEYGVDITREPIPVVPAAHFSCGGVHTDLQGRTNVRHLNAIGETGCTGLHGANRLASTSLLECLTSAQFTALADAQEIAALGPTGFRLPEPSAWQAARRDADPTLIRQDLQLLRSTMWNYAGVVRSDKRLTRARRILLELREEIQSFYRDCRVTRELVELRNAVETALLVVRAASLNPISKGCHYVANGSEAEFTGRPANT</sequence>
<name>A0A139SU34_9BACT</name>
<evidence type="ECO:0000259" key="11">
    <source>
        <dbReference type="Pfam" id="PF02910"/>
    </source>
</evidence>
<gene>
    <name evidence="12" type="ORF">AXK11_01270</name>
</gene>
<dbReference type="Gene3D" id="3.90.700.10">
    <property type="entry name" value="Succinate dehydrogenase/fumarate reductase flavoprotein, catalytic domain"/>
    <property type="match status" value="1"/>
</dbReference>
<evidence type="ECO:0000256" key="3">
    <source>
        <dbReference type="ARBA" id="ARBA00008562"/>
    </source>
</evidence>
<dbReference type="Gene3D" id="3.50.50.60">
    <property type="entry name" value="FAD/NAD(P)-binding domain"/>
    <property type="match status" value="1"/>
</dbReference>
<keyword evidence="13" id="KW-1185">Reference proteome</keyword>
<evidence type="ECO:0000256" key="6">
    <source>
        <dbReference type="ARBA" id="ARBA00022642"/>
    </source>
</evidence>
<dbReference type="SUPFAM" id="SSF56425">
    <property type="entry name" value="Succinate dehydrogenase/fumarate reductase flavoprotein, catalytic domain"/>
    <property type="match status" value="1"/>
</dbReference>
<dbReference type="PANTHER" id="PTHR42716">
    <property type="entry name" value="L-ASPARTATE OXIDASE"/>
    <property type="match status" value="1"/>
</dbReference>
<dbReference type="PRINTS" id="PR00368">
    <property type="entry name" value="FADPNR"/>
</dbReference>
<evidence type="ECO:0000256" key="1">
    <source>
        <dbReference type="ARBA" id="ARBA00001974"/>
    </source>
</evidence>